<dbReference type="SUPFAM" id="SSF50729">
    <property type="entry name" value="PH domain-like"/>
    <property type="match status" value="3"/>
</dbReference>
<evidence type="ECO:0000256" key="4">
    <source>
        <dbReference type="ARBA" id="ARBA00022737"/>
    </source>
</evidence>
<dbReference type="Pfam" id="PF00620">
    <property type="entry name" value="RhoGAP"/>
    <property type="match status" value="1"/>
</dbReference>
<dbReference type="Gene3D" id="1.10.555.10">
    <property type="entry name" value="Rho GTPase activation protein"/>
    <property type="match status" value="1"/>
</dbReference>
<accession>A0A2J7QZA1</accession>
<protein>
    <recommendedName>
        <fullName evidence="10">Arf-GAP with Rho-GAP domain, ANK repeat and PH domain-containing protein 2</fullName>
    </recommendedName>
</protein>
<dbReference type="Proteomes" id="UP000235965">
    <property type="component" value="Unassembled WGS sequence"/>
</dbReference>
<dbReference type="FunCoup" id="A0A2J7QZA1">
    <property type="interactions" value="246"/>
</dbReference>
<organism evidence="8 9">
    <name type="scientific">Cryptotermes secundus</name>
    <dbReference type="NCBI Taxonomy" id="105785"/>
    <lineage>
        <taxon>Eukaryota</taxon>
        <taxon>Metazoa</taxon>
        <taxon>Ecdysozoa</taxon>
        <taxon>Arthropoda</taxon>
        <taxon>Hexapoda</taxon>
        <taxon>Insecta</taxon>
        <taxon>Pterygota</taxon>
        <taxon>Neoptera</taxon>
        <taxon>Polyneoptera</taxon>
        <taxon>Dictyoptera</taxon>
        <taxon>Blattodea</taxon>
        <taxon>Blattoidea</taxon>
        <taxon>Termitoidae</taxon>
        <taxon>Kalotermitidae</taxon>
        <taxon>Cryptotermitinae</taxon>
        <taxon>Cryptotermes</taxon>
    </lineage>
</organism>
<dbReference type="InterPro" id="IPR037858">
    <property type="entry name" value="RhoGAP_ARAP"/>
</dbReference>
<dbReference type="SUPFAM" id="SSF54236">
    <property type="entry name" value="Ubiquitin-like"/>
    <property type="match status" value="1"/>
</dbReference>
<feature type="domain" description="Rho-GAP" evidence="7">
    <location>
        <begin position="807"/>
        <end position="994"/>
    </location>
</feature>
<feature type="compositionally biased region" description="Acidic residues" evidence="5">
    <location>
        <begin position="474"/>
        <end position="485"/>
    </location>
</feature>
<feature type="domain" description="PH" evidence="6">
    <location>
        <begin position="592"/>
        <end position="694"/>
    </location>
</feature>
<dbReference type="PROSITE" id="PS50238">
    <property type="entry name" value="RHOGAP"/>
    <property type="match status" value="1"/>
</dbReference>
<dbReference type="CDD" id="cd04385">
    <property type="entry name" value="RhoGAP_ARAP"/>
    <property type="match status" value="1"/>
</dbReference>
<dbReference type="SMART" id="SM00233">
    <property type="entry name" value="PH"/>
    <property type="match status" value="3"/>
</dbReference>
<dbReference type="GO" id="GO:0048699">
    <property type="term" value="P:generation of neurons"/>
    <property type="evidence" value="ECO:0007669"/>
    <property type="project" value="UniProtKB-ARBA"/>
</dbReference>
<feature type="compositionally biased region" description="Basic and acidic residues" evidence="5">
    <location>
        <begin position="494"/>
        <end position="507"/>
    </location>
</feature>
<dbReference type="InterPro" id="IPR052227">
    <property type="entry name" value="Arf-Rho-GAP_ANK-PH_domain"/>
</dbReference>
<dbReference type="GO" id="GO:0071944">
    <property type="term" value="C:cell periphery"/>
    <property type="evidence" value="ECO:0007669"/>
    <property type="project" value="UniProtKB-ARBA"/>
</dbReference>
<dbReference type="PANTHER" id="PTHR45899:SF2">
    <property type="entry name" value="RHO GTPASE ACTIVATING PROTEIN AT 15B, ISOFORM C"/>
    <property type="match status" value="1"/>
</dbReference>
<comment type="caution">
    <text evidence="8">The sequence shown here is derived from an EMBL/GenBank/DDBJ whole genome shotgun (WGS) entry which is preliminary data.</text>
</comment>
<dbReference type="PROSITE" id="PS50003">
    <property type="entry name" value="PH_DOMAIN"/>
    <property type="match status" value="1"/>
</dbReference>
<dbReference type="GO" id="GO:0007165">
    <property type="term" value="P:signal transduction"/>
    <property type="evidence" value="ECO:0007669"/>
    <property type="project" value="InterPro"/>
</dbReference>
<feature type="region of interest" description="Disordered" evidence="5">
    <location>
        <begin position="474"/>
        <end position="515"/>
    </location>
</feature>
<evidence type="ECO:0000313" key="9">
    <source>
        <dbReference type="Proteomes" id="UP000235965"/>
    </source>
</evidence>
<dbReference type="AlphaFoldDB" id="A0A2J7QZA1"/>
<dbReference type="GO" id="GO:0005547">
    <property type="term" value="F:phosphatidylinositol-3,4,5-trisphosphate binding"/>
    <property type="evidence" value="ECO:0007669"/>
    <property type="project" value="InterPro"/>
</dbReference>
<dbReference type="STRING" id="105785.A0A2J7QZA1"/>
<keyword evidence="9" id="KW-1185">Reference proteome</keyword>
<dbReference type="InterPro" id="IPR029071">
    <property type="entry name" value="Ubiquitin-like_domsf"/>
</dbReference>
<evidence type="ECO:0000256" key="5">
    <source>
        <dbReference type="SAM" id="MobiDB-lite"/>
    </source>
</evidence>
<name>A0A2J7QZA1_9NEOP</name>
<dbReference type="CDD" id="cd17113">
    <property type="entry name" value="RA_ARAPs"/>
    <property type="match status" value="1"/>
</dbReference>
<dbReference type="SUPFAM" id="SSF48350">
    <property type="entry name" value="GTPase activation domain, GAP"/>
    <property type="match status" value="1"/>
</dbReference>
<evidence type="ECO:0000259" key="7">
    <source>
        <dbReference type="PROSITE" id="PS50238"/>
    </source>
</evidence>
<proteinExistence type="predicted"/>
<dbReference type="EMBL" id="NEVH01009072">
    <property type="protein sequence ID" value="PNF33895.1"/>
    <property type="molecule type" value="Genomic_DNA"/>
</dbReference>
<dbReference type="PANTHER" id="PTHR45899">
    <property type="entry name" value="RHO GTPASE ACTIVATING PROTEIN AT 15B, ISOFORM C"/>
    <property type="match status" value="1"/>
</dbReference>
<keyword evidence="2" id="KW-0343">GTPase activation</keyword>
<dbReference type="GO" id="GO:0005096">
    <property type="term" value="F:GTPase activator activity"/>
    <property type="evidence" value="ECO:0007669"/>
    <property type="project" value="UniProtKB-KW"/>
</dbReference>
<dbReference type="InterPro" id="IPR011993">
    <property type="entry name" value="PH-like_dom_sf"/>
</dbReference>
<dbReference type="InterPro" id="IPR008936">
    <property type="entry name" value="Rho_GTPase_activation_prot"/>
</dbReference>
<dbReference type="SMART" id="SM00324">
    <property type="entry name" value="RhoGAP"/>
    <property type="match status" value="1"/>
</dbReference>
<evidence type="ECO:0008006" key="10">
    <source>
        <dbReference type="Google" id="ProtNLM"/>
    </source>
</evidence>
<dbReference type="Gene3D" id="3.10.20.90">
    <property type="entry name" value="Phosphatidylinositol 3-kinase Catalytic Subunit, Chain A, domain 1"/>
    <property type="match status" value="1"/>
</dbReference>
<dbReference type="Gene3D" id="2.30.29.30">
    <property type="entry name" value="Pleckstrin-homology domain (PH domain)/Phosphotyrosine-binding domain (PTB)"/>
    <property type="match status" value="1"/>
</dbReference>
<dbReference type="InParanoid" id="A0A2J7QZA1"/>
<keyword evidence="4" id="KW-0677">Repeat</keyword>
<feature type="region of interest" description="Disordered" evidence="5">
    <location>
        <begin position="247"/>
        <end position="273"/>
    </location>
</feature>
<comment type="subcellular location">
    <subcellularLocation>
        <location evidence="1">Cytoplasm</location>
    </subcellularLocation>
</comment>
<keyword evidence="3" id="KW-0963">Cytoplasm</keyword>
<feature type="region of interest" description="Disordered" evidence="5">
    <location>
        <begin position="326"/>
        <end position="355"/>
    </location>
</feature>
<sequence>MMDRIPPVPTPRVSHLEQKRTACKMITSASKKPVPLPRMKIFNESDCKSTEINSDNLVLSERQTCDITNHVSENSNRMPYNERIRSQNLKEDWKIECDDAQLKGKSVIGRTKTVGASIEKSVRNMIARRLTTRSTTPNKLNDFSAKKSGRSQSLPSGDIFQSISFISPLKDAPPELEVCDDTVEEECVSTSGAPPPVYPPPPLPDESVYDEVHSVVSSHSSSYEPYCDLNITDFETVYEDITQIRESDGHELSGASQKKTERNFLENSESSVDSQHKFISRSDSWSFYDATQEKDIYQNVAPSDISSCSGSDSMIYNRHCSSKLSCTESAPSSPQDDLNCDNSDGISEGESCSNSQFGHQHSVNIWNEMYENWETNIPRRRVEGKHKVLTKSVILEFDPLYETGDSSGEAKSNYTEVFLPADTGETDSPYGRINRVVIPEVPEEKTGENEEFVCPPVPPRRYDSISVVPAEENCIVDEPENEDSSEIAAIPDSDVDRQESSQEKESEFTSGINNSNGNVDGVVGRNRKAALVRWASMKRAIQMMADGSSFRRAVREQPAAEDKLGYQNSLFYGGQNEACALVSRPNWTPNAAVQRSGILYRAACGSKDYTPRRCILAEGKLSCFTDKSGTSISEVIPLNKLLSIQFVPEYKTGLDGEDLHFFELNLAWKSNYLFGVSGPTERRIWMQKILESLTTALPVRLLTEYKRAGWCYIKEGISGAWTSAWILAQRRMLFYCVQDGSLQEADLRKARCIVLQDTKHEASTLCVTEKGPLILVDFPGQALYLQMDVVRETVSWHSVIHAAAVDNGLHLAQQQLTREEIPVIIDKCINFVYAHGSMSEGIYRRSGANSSVTRLLTLFRKDAWAVQLTRQEYNEYDVASVLKRFLRDLPEPLLTTELHSQLCEIAAGKRGSDKMVPYRRVLEQLPPINYLTTRKLIGHLHFIHEQHEKNLMPVENLAAIWGPTLMHIEGDNLVWAKSESEVVSDLILLYSQIFEVNEAELSLEKRMQEVLERYHSANSSTPQNKSSGDLKIWVHLEHKDSSNCVNITVGPQRLAGEVCAELASKVSLPAHELCLEEVVCGGALTRPLHHMERVLDVVLRWGYWSDIDRKDNCLVLCQNTVFKEAAVQAKYPLALCGDLRFADRKTRSFKAYLFEFSQAKLCYYKDKRGSVKLGEWKIEDIVWYLGYEPKRNPQMRWAVTFIDKHNKPERSKENPYFGCTIAGTSKEEQVRWIGAMLAAEHPQNLLPSPVLLQ</sequence>
<gene>
    <name evidence="8" type="ORF">B7P43_G06615</name>
</gene>
<dbReference type="OrthoDB" id="29546at2759"/>
<evidence type="ECO:0000256" key="1">
    <source>
        <dbReference type="ARBA" id="ARBA00004496"/>
    </source>
</evidence>
<reference evidence="8 9" key="1">
    <citation type="submission" date="2017-12" db="EMBL/GenBank/DDBJ databases">
        <title>Hemimetabolous genomes reveal molecular basis of termite eusociality.</title>
        <authorList>
            <person name="Harrison M.C."/>
            <person name="Jongepier E."/>
            <person name="Robertson H.M."/>
            <person name="Arning N."/>
            <person name="Bitard-Feildel T."/>
            <person name="Chao H."/>
            <person name="Childers C.P."/>
            <person name="Dinh H."/>
            <person name="Doddapaneni H."/>
            <person name="Dugan S."/>
            <person name="Gowin J."/>
            <person name="Greiner C."/>
            <person name="Han Y."/>
            <person name="Hu H."/>
            <person name="Hughes D.S.T."/>
            <person name="Huylmans A.-K."/>
            <person name="Kemena C."/>
            <person name="Kremer L.P.M."/>
            <person name="Lee S.L."/>
            <person name="Lopez-Ezquerra A."/>
            <person name="Mallet L."/>
            <person name="Monroy-Kuhn J.M."/>
            <person name="Moser A."/>
            <person name="Murali S.C."/>
            <person name="Muzny D.M."/>
            <person name="Otani S."/>
            <person name="Piulachs M.-D."/>
            <person name="Poelchau M."/>
            <person name="Qu J."/>
            <person name="Schaub F."/>
            <person name="Wada-Katsumata A."/>
            <person name="Worley K.C."/>
            <person name="Xie Q."/>
            <person name="Ylla G."/>
            <person name="Poulsen M."/>
            <person name="Gibbs R.A."/>
            <person name="Schal C."/>
            <person name="Richards S."/>
            <person name="Belles X."/>
            <person name="Korb J."/>
            <person name="Bornberg-Bauer E."/>
        </authorList>
    </citation>
    <scope>NUCLEOTIDE SEQUENCE [LARGE SCALE GENOMIC DNA]</scope>
    <source>
        <tissue evidence="8">Whole body</tissue>
    </source>
</reference>
<dbReference type="GO" id="GO:0005737">
    <property type="term" value="C:cytoplasm"/>
    <property type="evidence" value="ECO:0007669"/>
    <property type="project" value="UniProtKB-SubCell"/>
</dbReference>
<evidence type="ECO:0000256" key="3">
    <source>
        <dbReference type="ARBA" id="ARBA00022490"/>
    </source>
</evidence>
<evidence type="ECO:0000256" key="2">
    <source>
        <dbReference type="ARBA" id="ARBA00022468"/>
    </source>
</evidence>
<dbReference type="InterPro" id="IPR000198">
    <property type="entry name" value="RhoGAP_dom"/>
</dbReference>
<dbReference type="CDD" id="cd00821">
    <property type="entry name" value="PH"/>
    <property type="match status" value="1"/>
</dbReference>
<dbReference type="InterPro" id="IPR001849">
    <property type="entry name" value="PH_domain"/>
</dbReference>
<evidence type="ECO:0000313" key="8">
    <source>
        <dbReference type="EMBL" id="PNF33895.1"/>
    </source>
</evidence>
<evidence type="ECO:0000259" key="6">
    <source>
        <dbReference type="PROSITE" id="PS50003"/>
    </source>
</evidence>